<accession>A0AAE0FE14</accession>
<dbReference type="PANTHER" id="PTHR35695:SF1">
    <property type="entry name" value="GLYCEROL-3-PHOSPHATE ACYLTRANSFERASE, CHLOROPLASTIC"/>
    <property type="match status" value="1"/>
</dbReference>
<dbReference type="GO" id="GO:0004366">
    <property type="term" value="F:glycerol-3-phosphate O-acyltransferase activity"/>
    <property type="evidence" value="ECO:0007669"/>
    <property type="project" value="InterPro"/>
</dbReference>
<keyword evidence="2" id="KW-1185">Reference proteome</keyword>
<evidence type="ECO:0000313" key="2">
    <source>
        <dbReference type="Proteomes" id="UP001190700"/>
    </source>
</evidence>
<dbReference type="InterPro" id="IPR016222">
    <property type="entry name" value="G3P_O-acylTrfase_chlp"/>
</dbReference>
<dbReference type="AlphaFoldDB" id="A0AAE0FE14"/>
<name>A0AAE0FE14_9CHLO</name>
<comment type="caution">
    <text evidence="1">The sequence shown here is derived from an EMBL/GenBank/DDBJ whole genome shotgun (WGS) entry which is preliminary data.</text>
</comment>
<dbReference type="EMBL" id="LGRX02020255">
    <property type="protein sequence ID" value="KAK3257668.1"/>
    <property type="molecule type" value="Genomic_DNA"/>
</dbReference>
<protein>
    <submittedName>
        <fullName evidence="1">Uncharacterized protein</fullName>
    </submittedName>
</protein>
<evidence type="ECO:0000313" key="1">
    <source>
        <dbReference type="EMBL" id="KAK3257668.1"/>
    </source>
</evidence>
<dbReference type="SUPFAM" id="SSF69593">
    <property type="entry name" value="Glycerol-3-phosphate (1)-acyltransferase"/>
    <property type="match status" value="1"/>
</dbReference>
<dbReference type="GO" id="GO:0006655">
    <property type="term" value="P:phosphatidylglycerol biosynthetic process"/>
    <property type="evidence" value="ECO:0007669"/>
    <property type="project" value="TreeGrafter"/>
</dbReference>
<organism evidence="1 2">
    <name type="scientific">Cymbomonas tetramitiformis</name>
    <dbReference type="NCBI Taxonomy" id="36881"/>
    <lineage>
        <taxon>Eukaryota</taxon>
        <taxon>Viridiplantae</taxon>
        <taxon>Chlorophyta</taxon>
        <taxon>Pyramimonadophyceae</taxon>
        <taxon>Pyramimonadales</taxon>
        <taxon>Pyramimonadaceae</taxon>
        <taxon>Cymbomonas</taxon>
    </lineage>
</organism>
<dbReference type="GO" id="GO:0009570">
    <property type="term" value="C:chloroplast stroma"/>
    <property type="evidence" value="ECO:0007669"/>
    <property type="project" value="TreeGrafter"/>
</dbReference>
<proteinExistence type="predicted"/>
<dbReference type="PANTHER" id="PTHR35695">
    <property type="entry name" value="GLYCEROL-3-PHOSPHATE ACYLTRANSFERASE, CHLOROPLASTIC"/>
    <property type="match status" value="1"/>
</dbReference>
<sequence>MTPDAIEMMRKFGTKKGVQPTTFYPMAMATFDIMPPPSTVGGALGEERVVNYTGVGLSLGEALDVSPDASWAEGVEADGLKAALAQHAYDKVFREYESIEGCMGSVDKEFSMPAGGVRP</sequence>
<dbReference type="Proteomes" id="UP001190700">
    <property type="component" value="Unassembled WGS sequence"/>
</dbReference>
<gene>
    <name evidence="1" type="ORF">CYMTET_33257</name>
</gene>
<reference evidence="1 2" key="1">
    <citation type="journal article" date="2015" name="Genome Biol. Evol.">
        <title>Comparative Genomics of a Bacterivorous Green Alga Reveals Evolutionary Causalities and Consequences of Phago-Mixotrophic Mode of Nutrition.</title>
        <authorList>
            <person name="Burns J.A."/>
            <person name="Paasch A."/>
            <person name="Narechania A."/>
            <person name="Kim E."/>
        </authorList>
    </citation>
    <scope>NUCLEOTIDE SEQUENCE [LARGE SCALE GENOMIC DNA]</scope>
    <source>
        <strain evidence="1 2">PLY_AMNH</strain>
    </source>
</reference>
<dbReference type="Gene3D" id="3.40.1130.10">
    <property type="entry name" value="Glycerol-3-phosphate (1)-acyltransferase"/>
    <property type="match status" value="1"/>
</dbReference>